<evidence type="ECO:0000313" key="3">
    <source>
        <dbReference type="EMBL" id="SHN84759.1"/>
    </source>
</evidence>
<dbReference type="SMART" id="SM00530">
    <property type="entry name" value="HTH_XRE"/>
    <property type="match status" value="1"/>
</dbReference>
<dbReference type="InterPro" id="IPR001387">
    <property type="entry name" value="Cro/C1-type_HTH"/>
</dbReference>
<dbReference type="GO" id="GO:0005829">
    <property type="term" value="C:cytosol"/>
    <property type="evidence" value="ECO:0007669"/>
    <property type="project" value="TreeGrafter"/>
</dbReference>
<dbReference type="Pfam" id="PF01381">
    <property type="entry name" value="HTH_3"/>
    <property type="match status" value="1"/>
</dbReference>
<organism evidence="3 4">
    <name type="scientific">Desulfitobacterium chlororespirans DSM 11544</name>
    <dbReference type="NCBI Taxonomy" id="1121395"/>
    <lineage>
        <taxon>Bacteria</taxon>
        <taxon>Bacillati</taxon>
        <taxon>Bacillota</taxon>
        <taxon>Clostridia</taxon>
        <taxon>Eubacteriales</taxon>
        <taxon>Desulfitobacteriaceae</taxon>
        <taxon>Desulfitobacterium</taxon>
    </lineage>
</organism>
<protein>
    <submittedName>
        <fullName evidence="3">Putative transcriptional regulator</fullName>
    </submittedName>
</protein>
<dbReference type="InterPro" id="IPR010982">
    <property type="entry name" value="Lambda_DNA-bd_dom_sf"/>
</dbReference>
<evidence type="ECO:0000256" key="1">
    <source>
        <dbReference type="ARBA" id="ARBA00023125"/>
    </source>
</evidence>
<dbReference type="Proteomes" id="UP000184010">
    <property type="component" value="Unassembled WGS sequence"/>
</dbReference>
<dbReference type="STRING" id="1121395.SAMN02745215_04273"/>
<gene>
    <name evidence="3" type="ORF">SAMN02745215_04273</name>
</gene>
<dbReference type="GO" id="GO:0003677">
    <property type="term" value="F:DNA binding"/>
    <property type="evidence" value="ECO:0007669"/>
    <property type="project" value="UniProtKB-KW"/>
</dbReference>
<dbReference type="PANTHER" id="PTHR46797:SF1">
    <property type="entry name" value="METHYLPHOSPHONATE SYNTHASE"/>
    <property type="match status" value="1"/>
</dbReference>
<reference evidence="4" key="1">
    <citation type="submission" date="2016-12" db="EMBL/GenBank/DDBJ databases">
        <authorList>
            <person name="Varghese N."/>
            <person name="Submissions S."/>
        </authorList>
    </citation>
    <scope>NUCLEOTIDE SEQUENCE [LARGE SCALE GENOMIC DNA]</scope>
    <source>
        <strain evidence="4">DSM 11544</strain>
    </source>
</reference>
<evidence type="ECO:0000259" key="2">
    <source>
        <dbReference type="PROSITE" id="PS50943"/>
    </source>
</evidence>
<name>A0A1M7UP68_9FIRM</name>
<dbReference type="Gene3D" id="1.10.260.40">
    <property type="entry name" value="lambda repressor-like DNA-binding domains"/>
    <property type="match status" value="1"/>
</dbReference>
<dbReference type="CDD" id="cd00093">
    <property type="entry name" value="HTH_XRE"/>
    <property type="match status" value="1"/>
</dbReference>
<dbReference type="GO" id="GO:0003700">
    <property type="term" value="F:DNA-binding transcription factor activity"/>
    <property type="evidence" value="ECO:0007669"/>
    <property type="project" value="TreeGrafter"/>
</dbReference>
<dbReference type="SUPFAM" id="SSF47413">
    <property type="entry name" value="lambda repressor-like DNA-binding domains"/>
    <property type="match status" value="1"/>
</dbReference>
<proteinExistence type="predicted"/>
<keyword evidence="1" id="KW-0238">DNA-binding</keyword>
<dbReference type="InterPro" id="IPR050807">
    <property type="entry name" value="TransReg_Diox_bact_type"/>
</dbReference>
<dbReference type="PROSITE" id="PS50943">
    <property type="entry name" value="HTH_CROC1"/>
    <property type="match status" value="1"/>
</dbReference>
<accession>A0A1M7UP68</accession>
<dbReference type="PANTHER" id="PTHR46797">
    <property type="entry name" value="HTH-TYPE TRANSCRIPTIONAL REGULATOR"/>
    <property type="match status" value="1"/>
</dbReference>
<dbReference type="EMBL" id="FRDN01000015">
    <property type="protein sequence ID" value="SHN84759.1"/>
    <property type="molecule type" value="Genomic_DNA"/>
</dbReference>
<keyword evidence="4" id="KW-1185">Reference proteome</keyword>
<feature type="domain" description="HTH cro/C1-type" evidence="2">
    <location>
        <begin position="13"/>
        <end position="68"/>
    </location>
</feature>
<sequence length="71" mass="8190">MEYISLVMHMNRVREAREEKGLTQKELSKLANVRQAQISLIENGLKPNISVPVAQRLAKALDKTMDYLFPY</sequence>
<evidence type="ECO:0000313" key="4">
    <source>
        <dbReference type="Proteomes" id="UP000184010"/>
    </source>
</evidence>
<dbReference type="AlphaFoldDB" id="A0A1M7UP68"/>